<dbReference type="Proteomes" id="UP000535908">
    <property type="component" value="Unassembled WGS sequence"/>
</dbReference>
<evidence type="ECO:0000313" key="1">
    <source>
        <dbReference type="EMBL" id="MBC1934831.1"/>
    </source>
</evidence>
<protein>
    <submittedName>
        <fullName evidence="1">Uncharacterized protein</fullName>
    </submittedName>
</protein>
<name>A0A7X0Y0L4_9LIST</name>
<proteinExistence type="predicted"/>
<evidence type="ECO:0000313" key="2">
    <source>
        <dbReference type="Proteomes" id="UP000535908"/>
    </source>
</evidence>
<organism evidence="1 2">
    <name type="scientific">Listeria grandensis</name>
    <dbReference type="NCBI Taxonomy" id="1494963"/>
    <lineage>
        <taxon>Bacteria</taxon>
        <taxon>Bacillati</taxon>
        <taxon>Bacillota</taxon>
        <taxon>Bacilli</taxon>
        <taxon>Bacillales</taxon>
        <taxon>Listeriaceae</taxon>
        <taxon>Listeria</taxon>
    </lineage>
</organism>
<gene>
    <name evidence="1" type="ORF">HCA69_00540</name>
</gene>
<dbReference type="AlphaFoldDB" id="A0A7X0Y0L4"/>
<reference evidence="1 2" key="1">
    <citation type="submission" date="2020-03" db="EMBL/GenBank/DDBJ databases">
        <title>Soil Listeria distribution.</title>
        <authorList>
            <person name="Liao J."/>
            <person name="Wiedmann M."/>
        </authorList>
    </citation>
    <scope>NUCLEOTIDE SEQUENCE [LARGE SCALE GENOMIC DNA]</scope>
    <source>
        <strain evidence="1 2">FSL L7-0741</strain>
    </source>
</reference>
<sequence>MDEWKLEDTYRILEPYKDKNPLPTEKQDQQAYIEIAHHVFSGVSGLTMDEVRSVVATANYMYLRQKDKQAFIGKIAAAYNIKTGEILAWEKAINEYLEEPVIDMRRAPFKQEEAFSYLAMVMSRYDSEVQIAAEQLLRRFLDVYPITIKRNVNYQSIVGAVEYATIVNCYSELKDFDQQQLADKYGVSRTSIAVWYRNIKKYCVQEAWH</sequence>
<dbReference type="EMBL" id="JAARWN010000001">
    <property type="protein sequence ID" value="MBC1934831.1"/>
    <property type="molecule type" value="Genomic_DNA"/>
</dbReference>
<accession>A0A7X0Y0L4</accession>
<dbReference type="RefSeq" id="WP_185409175.1">
    <property type="nucleotide sequence ID" value="NZ_JAARRE010000002.1"/>
</dbReference>
<comment type="caution">
    <text evidence="1">The sequence shown here is derived from an EMBL/GenBank/DDBJ whole genome shotgun (WGS) entry which is preliminary data.</text>
</comment>